<sequence length="299" mass="32898">MSSPLSPFSDLLRRRFPSYNPQLSSASWATPNDSSSSFGRTMHHDNRSNELKPRELHDIETSGSLDKPIYPGSGGHLFAEVEEAQQSPVYREQQINHTWETSTAAAEFSQNPWRPSFRRIPAVPSSASPFVANTWPRTVAMPSYAAFHDHPRPAPASDRGPPEFQVKRELTYTDAAAPTATDTTADAIRFYHPMNCRAKSLASTQQEVHSLLLRGFSPNYRGDPALTRNQSALIPAEANCSLFLVGLAPDLTTNELLSNVHGIGRVYATHINPPDPARGHANSAAKLVFFERAAAGTYM</sequence>
<protein>
    <recommendedName>
        <fullName evidence="4">RRM domain-containing protein</fullName>
    </recommendedName>
</protein>
<feature type="compositionally biased region" description="Polar residues" evidence="1">
    <location>
        <begin position="21"/>
        <end position="39"/>
    </location>
</feature>
<comment type="caution">
    <text evidence="2">The sequence shown here is derived from an EMBL/GenBank/DDBJ whole genome shotgun (WGS) entry which is preliminary data.</text>
</comment>
<dbReference type="AlphaFoldDB" id="A0AAE0HDP1"/>
<dbReference type="GeneID" id="87841081"/>
<evidence type="ECO:0008006" key="4">
    <source>
        <dbReference type="Google" id="ProtNLM"/>
    </source>
</evidence>
<dbReference type="RefSeq" id="XP_062658124.1">
    <property type="nucleotide sequence ID" value="XM_062804133.1"/>
</dbReference>
<feature type="region of interest" description="Disordered" evidence="1">
    <location>
        <begin position="21"/>
        <end position="56"/>
    </location>
</feature>
<evidence type="ECO:0000313" key="3">
    <source>
        <dbReference type="Proteomes" id="UP001278766"/>
    </source>
</evidence>
<dbReference type="Proteomes" id="UP001278766">
    <property type="component" value="Unassembled WGS sequence"/>
</dbReference>
<dbReference type="EMBL" id="JAUEPN010000005">
    <property type="protein sequence ID" value="KAK3294610.1"/>
    <property type="molecule type" value="Genomic_DNA"/>
</dbReference>
<feature type="compositionally biased region" description="Basic and acidic residues" evidence="1">
    <location>
        <begin position="42"/>
        <end position="56"/>
    </location>
</feature>
<proteinExistence type="predicted"/>
<keyword evidence="3" id="KW-1185">Reference proteome</keyword>
<reference evidence="2" key="1">
    <citation type="journal article" date="2023" name="Mol. Phylogenet. Evol.">
        <title>Genome-scale phylogeny and comparative genomics of the fungal order Sordariales.</title>
        <authorList>
            <person name="Hensen N."/>
            <person name="Bonometti L."/>
            <person name="Westerberg I."/>
            <person name="Brannstrom I.O."/>
            <person name="Guillou S."/>
            <person name="Cros-Aarteil S."/>
            <person name="Calhoun S."/>
            <person name="Haridas S."/>
            <person name="Kuo A."/>
            <person name="Mondo S."/>
            <person name="Pangilinan J."/>
            <person name="Riley R."/>
            <person name="LaButti K."/>
            <person name="Andreopoulos B."/>
            <person name="Lipzen A."/>
            <person name="Chen C."/>
            <person name="Yan M."/>
            <person name="Daum C."/>
            <person name="Ng V."/>
            <person name="Clum A."/>
            <person name="Steindorff A."/>
            <person name="Ohm R.A."/>
            <person name="Martin F."/>
            <person name="Silar P."/>
            <person name="Natvig D.O."/>
            <person name="Lalanne C."/>
            <person name="Gautier V."/>
            <person name="Ament-Velasquez S.L."/>
            <person name="Kruys A."/>
            <person name="Hutchinson M.I."/>
            <person name="Powell A.J."/>
            <person name="Barry K."/>
            <person name="Miller A.N."/>
            <person name="Grigoriev I.V."/>
            <person name="Debuchy R."/>
            <person name="Gladieux P."/>
            <person name="Hiltunen Thoren M."/>
            <person name="Johannesson H."/>
        </authorList>
    </citation>
    <scope>NUCLEOTIDE SEQUENCE</scope>
    <source>
        <strain evidence="2">CBS 168.71</strain>
    </source>
</reference>
<evidence type="ECO:0000256" key="1">
    <source>
        <dbReference type="SAM" id="MobiDB-lite"/>
    </source>
</evidence>
<reference evidence="2" key="2">
    <citation type="submission" date="2023-06" db="EMBL/GenBank/DDBJ databases">
        <authorList>
            <consortium name="Lawrence Berkeley National Laboratory"/>
            <person name="Haridas S."/>
            <person name="Hensen N."/>
            <person name="Bonometti L."/>
            <person name="Westerberg I."/>
            <person name="Brannstrom I.O."/>
            <person name="Guillou S."/>
            <person name="Cros-Aarteil S."/>
            <person name="Calhoun S."/>
            <person name="Kuo A."/>
            <person name="Mondo S."/>
            <person name="Pangilinan J."/>
            <person name="Riley R."/>
            <person name="Labutti K."/>
            <person name="Andreopoulos B."/>
            <person name="Lipzen A."/>
            <person name="Chen C."/>
            <person name="Yanf M."/>
            <person name="Daum C."/>
            <person name="Ng V."/>
            <person name="Clum A."/>
            <person name="Steindorff A."/>
            <person name="Ohm R."/>
            <person name="Martin F."/>
            <person name="Silar P."/>
            <person name="Natvig D."/>
            <person name="Lalanne C."/>
            <person name="Gautier V."/>
            <person name="Ament-Velasquez S.L."/>
            <person name="Kruys A."/>
            <person name="Hutchinson M.I."/>
            <person name="Powell A.J."/>
            <person name="Barry K."/>
            <person name="Miller A.N."/>
            <person name="Grigoriev I.V."/>
            <person name="Debuchy R."/>
            <person name="Gladieux P."/>
            <person name="Thoren M.H."/>
            <person name="Johannesson H."/>
        </authorList>
    </citation>
    <scope>NUCLEOTIDE SEQUENCE</scope>
    <source>
        <strain evidence="2">CBS 168.71</strain>
    </source>
</reference>
<evidence type="ECO:0000313" key="2">
    <source>
        <dbReference type="EMBL" id="KAK3294610.1"/>
    </source>
</evidence>
<gene>
    <name evidence="2" type="ORF">B0H64DRAFT_401116</name>
</gene>
<name>A0AAE0HDP1_9PEZI</name>
<organism evidence="2 3">
    <name type="scientific">Chaetomium fimeti</name>
    <dbReference type="NCBI Taxonomy" id="1854472"/>
    <lineage>
        <taxon>Eukaryota</taxon>
        <taxon>Fungi</taxon>
        <taxon>Dikarya</taxon>
        <taxon>Ascomycota</taxon>
        <taxon>Pezizomycotina</taxon>
        <taxon>Sordariomycetes</taxon>
        <taxon>Sordariomycetidae</taxon>
        <taxon>Sordariales</taxon>
        <taxon>Chaetomiaceae</taxon>
        <taxon>Chaetomium</taxon>
    </lineage>
</organism>
<accession>A0AAE0HDP1</accession>